<dbReference type="AlphaFoldDB" id="A0A4Z2HRD9"/>
<evidence type="ECO:0000313" key="3">
    <source>
        <dbReference type="Proteomes" id="UP000314294"/>
    </source>
</evidence>
<dbReference type="Proteomes" id="UP000314294">
    <property type="component" value="Unassembled WGS sequence"/>
</dbReference>
<feature type="compositionally biased region" description="Basic and acidic residues" evidence="1">
    <location>
        <begin position="18"/>
        <end position="42"/>
    </location>
</feature>
<feature type="region of interest" description="Disordered" evidence="1">
    <location>
        <begin position="11"/>
        <end position="42"/>
    </location>
</feature>
<name>A0A4Z2HRD9_9TELE</name>
<organism evidence="2 3">
    <name type="scientific">Liparis tanakae</name>
    <name type="common">Tanaka's snailfish</name>
    <dbReference type="NCBI Taxonomy" id="230148"/>
    <lineage>
        <taxon>Eukaryota</taxon>
        <taxon>Metazoa</taxon>
        <taxon>Chordata</taxon>
        <taxon>Craniata</taxon>
        <taxon>Vertebrata</taxon>
        <taxon>Euteleostomi</taxon>
        <taxon>Actinopterygii</taxon>
        <taxon>Neopterygii</taxon>
        <taxon>Teleostei</taxon>
        <taxon>Neoteleostei</taxon>
        <taxon>Acanthomorphata</taxon>
        <taxon>Eupercaria</taxon>
        <taxon>Perciformes</taxon>
        <taxon>Cottioidei</taxon>
        <taxon>Cottales</taxon>
        <taxon>Liparidae</taxon>
        <taxon>Liparis</taxon>
    </lineage>
</organism>
<keyword evidence="3" id="KW-1185">Reference proteome</keyword>
<gene>
    <name evidence="2" type="ORF">EYF80_021844</name>
</gene>
<sequence length="160" mass="17812">MDNRGFEIAAVQEEQNGNEEKLRFKRPPEEEPKRLCREAERKPEKRPLTFAGRRRTVRLSERALGFLALLEARPGWKGFQSGGAGVALHLSGGVGPRRRAAALASTLQTVFVQGRSGGLRGRAGASRCRCEPRAHGLVEVRPVRLRLARPLRIWEAEQIG</sequence>
<comment type="caution">
    <text evidence="2">The sequence shown here is derived from an EMBL/GenBank/DDBJ whole genome shotgun (WGS) entry which is preliminary data.</text>
</comment>
<accession>A0A4Z2HRD9</accession>
<evidence type="ECO:0000313" key="2">
    <source>
        <dbReference type="EMBL" id="TNN67875.1"/>
    </source>
</evidence>
<dbReference type="EMBL" id="SRLO01000197">
    <property type="protein sequence ID" value="TNN67875.1"/>
    <property type="molecule type" value="Genomic_DNA"/>
</dbReference>
<evidence type="ECO:0000256" key="1">
    <source>
        <dbReference type="SAM" id="MobiDB-lite"/>
    </source>
</evidence>
<proteinExistence type="predicted"/>
<reference evidence="2 3" key="1">
    <citation type="submission" date="2019-03" db="EMBL/GenBank/DDBJ databases">
        <title>First draft genome of Liparis tanakae, snailfish: a comprehensive survey of snailfish specific genes.</title>
        <authorList>
            <person name="Kim W."/>
            <person name="Song I."/>
            <person name="Jeong J.-H."/>
            <person name="Kim D."/>
            <person name="Kim S."/>
            <person name="Ryu S."/>
            <person name="Song J.Y."/>
            <person name="Lee S.K."/>
        </authorList>
    </citation>
    <scope>NUCLEOTIDE SEQUENCE [LARGE SCALE GENOMIC DNA]</scope>
    <source>
        <tissue evidence="2">Muscle</tissue>
    </source>
</reference>
<protein>
    <submittedName>
        <fullName evidence="2">Uncharacterized protein</fullName>
    </submittedName>
</protein>